<dbReference type="InterPro" id="IPR003439">
    <property type="entry name" value="ABC_transporter-like_ATP-bd"/>
</dbReference>
<keyword evidence="3" id="KW-0547">Nucleotide-binding</keyword>
<reference evidence="7" key="1">
    <citation type="journal article" date="2019" name="Int. J. Syst. Evol. Microbiol.">
        <title>The Global Catalogue of Microorganisms (GCM) 10K type strain sequencing project: providing services to taxonomists for standard genome sequencing and annotation.</title>
        <authorList>
            <consortium name="The Broad Institute Genomics Platform"/>
            <consortium name="The Broad Institute Genome Sequencing Center for Infectious Disease"/>
            <person name="Wu L."/>
            <person name="Ma J."/>
        </authorList>
    </citation>
    <scope>NUCLEOTIDE SEQUENCE [LARGE SCALE GENOMIC DNA]</scope>
    <source>
        <strain evidence="7">CGMCC 1.15399</strain>
    </source>
</reference>
<evidence type="ECO:0000256" key="2">
    <source>
        <dbReference type="ARBA" id="ARBA00022448"/>
    </source>
</evidence>
<proteinExistence type="inferred from homology"/>
<dbReference type="PROSITE" id="PS00211">
    <property type="entry name" value="ABC_TRANSPORTER_1"/>
    <property type="match status" value="1"/>
</dbReference>
<gene>
    <name evidence="6" type="ORF">ACFSJ0_33245</name>
</gene>
<dbReference type="InterPro" id="IPR003593">
    <property type="entry name" value="AAA+_ATPase"/>
</dbReference>
<evidence type="ECO:0000256" key="4">
    <source>
        <dbReference type="ARBA" id="ARBA00022840"/>
    </source>
</evidence>
<keyword evidence="4 6" id="KW-0067">ATP-binding</keyword>
<organism evidence="6 7">
    <name type="scientific">Nonomuraea guangzhouensis</name>
    <dbReference type="NCBI Taxonomy" id="1291555"/>
    <lineage>
        <taxon>Bacteria</taxon>
        <taxon>Bacillati</taxon>
        <taxon>Actinomycetota</taxon>
        <taxon>Actinomycetes</taxon>
        <taxon>Streptosporangiales</taxon>
        <taxon>Streptosporangiaceae</taxon>
        <taxon>Nonomuraea</taxon>
    </lineage>
</organism>
<evidence type="ECO:0000256" key="1">
    <source>
        <dbReference type="ARBA" id="ARBA00005417"/>
    </source>
</evidence>
<keyword evidence="7" id="KW-1185">Reference proteome</keyword>
<dbReference type="PROSITE" id="PS50893">
    <property type="entry name" value="ABC_TRANSPORTER_2"/>
    <property type="match status" value="1"/>
</dbReference>
<keyword evidence="2" id="KW-0813">Transport</keyword>
<dbReference type="GO" id="GO:0005524">
    <property type="term" value="F:ATP binding"/>
    <property type="evidence" value="ECO:0007669"/>
    <property type="project" value="UniProtKB-KW"/>
</dbReference>
<dbReference type="PANTHER" id="PTHR43776">
    <property type="entry name" value="TRANSPORT ATP-BINDING PROTEIN"/>
    <property type="match status" value="1"/>
</dbReference>
<dbReference type="InterPro" id="IPR050319">
    <property type="entry name" value="ABC_transp_ATP-bind"/>
</dbReference>
<protein>
    <submittedName>
        <fullName evidence="6">ABC transporter ATP-binding protein</fullName>
    </submittedName>
</protein>
<dbReference type="PANTHER" id="PTHR43776:SF7">
    <property type="entry name" value="D,D-DIPEPTIDE TRANSPORT ATP-BINDING PROTEIN DDPF-RELATED"/>
    <property type="match status" value="1"/>
</dbReference>
<dbReference type="InterPro" id="IPR017871">
    <property type="entry name" value="ABC_transporter-like_CS"/>
</dbReference>
<dbReference type="Proteomes" id="UP001597097">
    <property type="component" value="Unassembled WGS sequence"/>
</dbReference>
<evidence type="ECO:0000313" key="6">
    <source>
        <dbReference type="EMBL" id="MFD1541956.1"/>
    </source>
</evidence>
<comment type="similarity">
    <text evidence="1">Belongs to the ABC transporter superfamily.</text>
</comment>
<dbReference type="RefSeq" id="WP_219535480.1">
    <property type="nucleotide sequence ID" value="NZ_JAHKRM010000026.1"/>
</dbReference>
<comment type="caution">
    <text evidence="6">The sequence shown here is derived from an EMBL/GenBank/DDBJ whole genome shotgun (WGS) entry which is preliminary data.</text>
</comment>
<evidence type="ECO:0000259" key="5">
    <source>
        <dbReference type="PROSITE" id="PS50893"/>
    </source>
</evidence>
<feature type="domain" description="ABC transporter" evidence="5">
    <location>
        <begin position="4"/>
        <end position="234"/>
    </location>
</feature>
<dbReference type="EMBL" id="JBHUCM010000031">
    <property type="protein sequence ID" value="MFD1541956.1"/>
    <property type="molecule type" value="Genomic_DNA"/>
</dbReference>
<dbReference type="Pfam" id="PF00005">
    <property type="entry name" value="ABC_tran"/>
    <property type="match status" value="1"/>
</dbReference>
<sequence>MSELVFEEVSVHYGKVAAVERVTLAVPSGTTVGLVGESGSGKSTLARAAVGLAPINSGRVLVDGTDVRRFSRRHRPLQMVFQDPYASLDPRMTIGESITEAMPRGTADRRGEVARLLELVSLDPERAAMLPAQLSGGQRQRVALARALAGRPEVVIADEITSALDVSVQGAMLNLLRELRGEMDLTMLFISHNLAVVRYVSDIVAVMRHGQIVEAGPVDQVLEDPQQPYTRDLLDAVSHPLGSSAEVGRVVGGPLAQ</sequence>
<evidence type="ECO:0000256" key="3">
    <source>
        <dbReference type="ARBA" id="ARBA00022741"/>
    </source>
</evidence>
<dbReference type="SMART" id="SM00382">
    <property type="entry name" value="AAA"/>
    <property type="match status" value="1"/>
</dbReference>
<name>A0ABW4GGW3_9ACTN</name>
<accession>A0ABW4GGW3</accession>
<evidence type="ECO:0000313" key="7">
    <source>
        <dbReference type="Proteomes" id="UP001597097"/>
    </source>
</evidence>
<dbReference type="CDD" id="cd03257">
    <property type="entry name" value="ABC_NikE_OppD_transporters"/>
    <property type="match status" value="1"/>
</dbReference>